<dbReference type="InterPro" id="IPR020846">
    <property type="entry name" value="MFS_dom"/>
</dbReference>
<dbReference type="Pfam" id="PF00083">
    <property type="entry name" value="Sugar_tr"/>
    <property type="match status" value="1"/>
</dbReference>
<dbReference type="CDD" id="cd17369">
    <property type="entry name" value="MFS_ShiA_like"/>
    <property type="match status" value="1"/>
</dbReference>
<dbReference type="PANTHER" id="PTHR43045:SF2">
    <property type="entry name" value="INNER MEMBRANE METABOLITE TRANSPORT PROTEIN YHJE"/>
    <property type="match status" value="1"/>
</dbReference>
<feature type="transmembrane region" description="Helical" evidence="8">
    <location>
        <begin position="100"/>
        <end position="120"/>
    </location>
</feature>
<dbReference type="Pfam" id="PF07690">
    <property type="entry name" value="MFS_1"/>
    <property type="match status" value="1"/>
</dbReference>
<dbReference type="InterPro" id="IPR036259">
    <property type="entry name" value="MFS_trans_sf"/>
</dbReference>
<feature type="transmembrane region" description="Helical" evidence="8">
    <location>
        <begin position="199"/>
        <end position="220"/>
    </location>
</feature>
<dbReference type="SUPFAM" id="SSF103473">
    <property type="entry name" value="MFS general substrate transporter"/>
    <property type="match status" value="1"/>
</dbReference>
<keyword evidence="4" id="KW-0997">Cell inner membrane</keyword>
<dbReference type="PROSITE" id="PS00216">
    <property type="entry name" value="SUGAR_TRANSPORT_1"/>
    <property type="match status" value="1"/>
</dbReference>
<evidence type="ECO:0000256" key="5">
    <source>
        <dbReference type="ARBA" id="ARBA00022692"/>
    </source>
</evidence>
<keyword evidence="2" id="KW-0813">Transport</keyword>
<dbReference type="OrthoDB" id="9783227at2"/>
<feature type="transmembrane region" description="Helical" evidence="8">
    <location>
        <begin position="65"/>
        <end position="88"/>
    </location>
</feature>
<dbReference type="NCBIfam" id="TIGR00883">
    <property type="entry name" value="2A0106"/>
    <property type="match status" value="1"/>
</dbReference>
<dbReference type="InterPro" id="IPR005828">
    <property type="entry name" value="MFS_sugar_transport-like"/>
</dbReference>
<evidence type="ECO:0000313" key="10">
    <source>
        <dbReference type="EMBL" id="OBZ93007.1"/>
    </source>
</evidence>
<evidence type="ECO:0000256" key="8">
    <source>
        <dbReference type="SAM" id="Phobius"/>
    </source>
</evidence>
<keyword evidence="6 8" id="KW-1133">Transmembrane helix</keyword>
<dbReference type="STRING" id="1612624.ADU59_23235"/>
<evidence type="ECO:0000256" key="6">
    <source>
        <dbReference type="ARBA" id="ARBA00022989"/>
    </source>
</evidence>
<evidence type="ECO:0000256" key="7">
    <source>
        <dbReference type="ARBA" id="ARBA00023136"/>
    </source>
</evidence>
<dbReference type="PANTHER" id="PTHR43045">
    <property type="entry name" value="SHIKIMATE TRANSPORTER"/>
    <property type="match status" value="1"/>
</dbReference>
<dbReference type="GO" id="GO:0022857">
    <property type="term" value="F:transmembrane transporter activity"/>
    <property type="evidence" value="ECO:0007669"/>
    <property type="project" value="InterPro"/>
</dbReference>
<dbReference type="PROSITE" id="PS50850">
    <property type="entry name" value="MFS"/>
    <property type="match status" value="1"/>
</dbReference>
<dbReference type="Gene3D" id="1.20.1250.20">
    <property type="entry name" value="MFS general substrate transporter like domains"/>
    <property type="match status" value="2"/>
</dbReference>
<evidence type="ECO:0000259" key="9">
    <source>
        <dbReference type="PROSITE" id="PS50850"/>
    </source>
</evidence>
<keyword evidence="3" id="KW-1003">Cell membrane</keyword>
<dbReference type="InterPro" id="IPR011701">
    <property type="entry name" value="MFS"/>
</dbReference>
<keyword evidence="5 8" id="KW-0812">Transmembrane</keyword>
<feature type="transmembrane region" description="Helical" evidence="8">
    <location>
        <begin position="164"/>
        <end position="187"/>
    </location>
</feature>
<proteinExistence type="predicted"/>
<feature type="transmembrane region" description="Helical" evidence="8">
    <location>
        <begin position="253"/>
        <end position="274"/>
    </location>
</feature>
<feature type="transmembrane region" description="Helical" evidence="8">
    <location>
        <begin position="319"/>
        <end position="338"/>
    </location>
</feature>
<dbReference type="EMBL" id="LGLV01000016">
    <property type="protein sequence ID" value="OBZ93007.1"/>
    <property type="molecule type" value="Genomic_DNA"/>
</dbReference>
<dbReference type="Proteomes" id="UP000093111">
    <property type="component" value="Unassembled WGS sequence"/>
</dbReference>
<feature type="transmembrane region" description="Helical" evidence="8">
    <location>
        <begin position="411"/>
        <end position="430"/>
    </location>
</feature>
<evidence type="ECO:0000313" key="11">
    <source>
        <dbReference type="Proteomes" id="UP000093111"/>
    </source>
</evidence>
<name>A0A1C7NVF3_9HYPH</name>
<dbReference type="InterPro" id="IPR004736">
    <property type="entry name" value="MHS_symport"/>
</dbReference>
<keyword evidence="7 8" id="KW-0472">Membrane</keyword>
<comment type="subcellular location">
    <subcellularLocation>
        <location evidence="1">Cell inner membrane</location>
        <topology evidence="1">Multi-pass membrane protein</topology>
    </subcellularLocation>
</comment>
<feature type="transmembrane region" description="Helical" evidence="8">
    <location>
        <begin position="286"/>
        <end position="307"/>
    </location>
</feature>
<feature type="domain" description="Major facilitator superfamily (MFS) profile" evidence="9">
    <location>
        <begin position="26"/>
        <end position="434"/>
    </location>
</feature>
<comment type="caution">
    <text evidence="10">The sequence shown here is derived from an EMBL/GenBank/DDBJ whole genome shotgun (WGS) entry which is preliminary data.</text>
</comment>
<dbReference type="FunFam" id="1.20.1250.20:FF:000001">
    <property type="entry name" value="Dicarboxylate MFS transporter"/>
    <property type="match status" value="1"/>
</dbReference>
<evidence type="ECO:0000256" key="1">
    <source>
        <dbReference type="ARBA" id="ARBA00004429"/>
    </source>
</evidence>
<protein>
    <submittedName>
        <fullName evidence="10">MFS transporter</fullName>
    </submittedName>
</protein>
<dbReference type="RefSeq" id="WP_068957036.1">
    <property type="nucleotide sequence ID" value="NZ_LGLV01000016.1"/>
</dbReference>
<dbReference type="InterPro" id="IPR005829">
    <property type="entry name" value="Sugar_transporter_CS"/>
</dbReference>
<organism evidence="10 11">
    <name type="scientific">Pararhizobium polonicum</name>
    <dbReference type="NCBI Taxonomy" id="1612624"/>
    <lineage>
        <taxon>Bacteria</taxon>
        <taxon>Pseudomonadati</taxon>
        <taxon>Pseudomonadota</taxon>
        <taxon>Alphaproteobacteria</taxon>
        <taxon>Hyphomicrobiales</taxon>
        <taxon>Rhizobiaceae</taxon>
        <taxon>Rhizobium/Agrobacterium group</taxon>
        <taxon>Pararhizobium</taxon>
    </lineage>
</organism>
<gene>
    <name evidence="10" type="ORF">ADU59_23235</name>
</gene>
<dbReference type="PATRIC" id="fig|1612624.7.peg.2333"/>
<accession>A0A1C7NVF3</accession>
<reference evidence="10 11" key="1">
    <citation type="journal article" date="2016" name="Syst. Appl. Microbiol.">
        <title>Pararhizobium polonicum sp. nov. isolated from tumors on stone fruit rootstocks.</title>
        <authorList>
            <person name="Pulawska J."/>
            <person name="Kuzmanovic N."/>
            <person name="Willems A."/>
            <person name="Pothier J.F."/>
        </authorList>
    </citation>
    <scope>NUCLEOTIDE SEQUENCE [LARGE SCALE GENOMIC DNA]</scope>
    <source>
        <strain evidence="10 11">F5.1</strain>
    </source>
</reference>
<dbReference type="GO" id="GO:0005886">
    <property type="term" value="C:plasma membrane"/>
    <property type="evidence" value="ECO:0007669"/>
    <property type="project" value="UniProtKB-SubCell"/>
</dbReference>
<evidence type="ECO:0000256" key="2">
    <source>
        <dbReference type="ARBA" id="ARBA00022448"/>
    </source>
</evidence>
<evidence type="ECO:0000256" key="4">
    <source>
        <dbReference type="ARBA" id="ARBA00022519"/>
    </source>
</evidence>
<dbReference type="AlphaFoldDB" id="A0A1C7NVF3"/>
<evidence type="ECO:0000256" key="3">
    <source>
        <dbReference type="ARBA" id="ARBA00022475"/>
    </source>
</evidence>
<keyword evidence="11" id="KW-1185">Reference proteome</keyword>
<feature type="transmembrane region" description="Helical" evidence="8">
    <location>
        <begin position="344"/>
        <end position="369"/>
    </location>
</feature>
<sequence length="434" mass="46861">MSDTVSTLSPTAEPLNKGPLNSPARVLLASLVGTTIEFFDFYVYATAAVLVFPTLFFPNTDPTTALLASFATFSIAFFARPLGAVVFGHFGDRVGRKTTLVAALLTMGISTVIIGLLPSYDQIGVIAPLLLALCRFGQGFGLGGEWGGAVLLATENAPEGKRSWYGMFPQLGAPVGLFLSSGAFWLLLHLMTQEQLLSWGWRIPFVASIVLIAVGLWVRLSITETPAFQKAIDKHERVEVPVMELFRHHKRSLVLGTFVALATFVLFYIGSAYLLSYNVKVLKIPFLDALEIQIVGSVLFGIFIPIAGKLAERFGRREVLIATTVLIGVFSFFLPGLMTSGESSIFVFVVFAMALMGMTYGLIGTALAAPFPTNVRYTGSSITFNFAGIFGASLAPYIATWLQTNYGMTYVGYYLGVAALITLACILLSGKDEV</sequence>
<feature type="transmembrane region" description="Helical" evidence="8">
    <location>
        <begin position="381"/>
        <end position="399"/>
    </location>
</feature>